<dbReference type="RefSeq" id="WP_262067746.1">
    <property type="nucleotide sequence ID" value="NZ_JAMXOC010000001.1"/>
</dbReference>
<dbReference type="SMART" id="SM00387">
    <property type="entry name" value="HATPase_c"/>
    <property type="match status" value="1"/>
</dbReference>
<dbReference type="InterPro" id="IPR011006">
    <property type="entry name" value="CheY-like_superfamily"/>
</dbReference>
<dbReference type="CDD" id="cd16922">
    <property type="entry name" value="HATPase_EvgS-ArcB-TorS-like"/>
    <property type="match status" value="1"/>
</dbReference>
<dbReference type="NCBIfam" id="TIGR00229">
    <property type="entry name" value="sensory_box"/>
    <property type="match status" value="1"/>
</dbReference>
<evidence type="ECO:0000313" key="23">
    <source>
        <dbReference type="EMBL" id="MCP1108841.1"/>
    </source>
</evidence>
<keyword evidence="8 17" id="KW-0812">Transmembrane</keyword>
<dbReference type="Gene3D" id="3.30.565.10">
    <property type="entry name" value="Histidine kinase-like ATPase, C-terminal domain"/>
    <property type="match status" value="1"/>
</dbReference>
<dbReference type="Gene3D" id="3.40.50.2300">
    <property type="match status" value="1"/>
</dbReference>
<keyword evidence="13" id="KW-0902">Two-component regulatory system</keyword>
<dbReference type="SUPFAM" id="SSF55874">
    <property type="entry name" value="ATPase domain of HSP90 chaperone/DNA topoisomerase II/histidine kinase"/>
    <property type="match status" value="1"/>
</dbReference>
<evidence type="ECO:0000256" key="15">
    <source>
        <dbReference type="PROSITE-ProRule" id="PRU00169"/>
    </source>
</evidence>
<dbReference type="CDD" id="cd06225">
    <property type="entry name" value="HAMP"/>
    <property type="match status" value="1"/>
</dbReference>
<keyword evidence="11 23" id="KW-0067">ATP-binding</keyword>
<evidence type="ECO:0000256" key="12">
    <source>
        <dbReference type="ARBA" id="ARBA00022989"/>
    </source>
</evidence>
<dbReference type="Pfam" id="PF02518">
    <property type="entry name" value="HATPase_c"/>
    <property type="match status" value="1"/>
</dbReference>
<keyword evidence="5" id="KW-1003">Cell membrane</keyword>
<feature type="coiled-coil region" evidence="16">
    <location>
        <begin position="827"/>
        <end position="854"/>
    </location>
</feature>
<dbReference type="Gene3D" id="6.10.340.10">
    <property type="match status" value="1"/>
</dbReference>
<accession>A0ABT1EGM6</accession>
<evidence type="ECO:0000256" key="9">
    <source>
        <dbReference type="ARBA" id="ARBA00022741"/>
    </source>
</evidence>
<dbReference type="Pfam" id="PF13426">
    <property type="entry name" value="PAS_9"/>
    <property type="match status" value="1"/>
</dbReference>
<gene>
    <name evidence="23" type="ORF">NK118_01060</name>
</gene>
<feature type="transmembrane region" description="Helical" evidence="17">
    <location>
        <begin position="26"/>
        <end position="46"/>
    </location>
</feature>
<dbReference type="InterPro" id="IPR004358">
    <property type="entry name" value="Sig_transdc_His_kin-like_C"/>
</dbReference>
<sequence>MSNREKLSVRINRFLTNHGIGMRLKLIIIFLCVQVVPLIILTSLSYHQIQVLGSTLREIAVADASTALNDSAVTNIERMSTDAADRVAEFLYARDDDILALAGLSPSYDTYRDFSNAKKSSIITDSTWELSEEENAWIQIADLPDEEAAKANVSTNKENEDMDGFHHIPAFDYPKVDVSLYDEITYVALDGSEQVKYLAPDSTKINYPFDSELKNIADKKNTYIGCENYFSKLRQLEPGEIYVSDVIGTYVGTNYIGMYTPENVATAASERGYEIDYKPEEQAYSGAENPVGQKFEGIVRWATPVMDNGGKITGYVTFALNHEHIAELVDHLTPMNERYTQVSSAYEGNYAFIWDYQCRSIVHPRHHSIVGYDPATGEQQIPWLETSIYEGFKESGSKSWTDYVKDYPEFNEQSREKTPAAELTKNSLVGLDGRYLNNAPQCIGWMDLTKDGGSGSFYILWSGIYKLNTAAAIPYYTGQYAPGEHNDFSKRGFGFVAVGSGLEDFTEPATKMEGVLTTTITKNQNDTAMALLGSAGVLMILIILIAIFVASSVTGNIKRLTEGLNRFRSGERNFRYRAPVKDEFGQLSDAFDAMADSVVDSVSNPLVITNNEETVIYCNELGLGVANITAEEMPGSQYPDISLYPANTSYDPILALKEGREAEVIYLEDSDRYVKGVANYLLDNEGEQIGYIIESIDMTEIIREQKEIEAQRALLDKVFSASPDLIWYMDETGKYLTVNPRFAAIAGTSTEDFVGKNAEDILPAEIASRFAANDEKAILGKVPLYSEEHITFADKHTEYLDSVRTPLYDSNGELIGLLGYARDVSSRVEIEDALRKAQTELEKAVADANAANQHKSEFLARMSHEIRTPMNAIIGLTAIVKEKVSELTEQTSALEGLKSNINKIEDSSGHLLSLLNDILDLSKIEAGRIELIEEASNLTEVLEAVGTIIQPRCEEKSITFVPSFDSFAPDTFNLDALRLRQVLINLLGNAVKFTPEGGRIEFIVKCLREKDGKTLVYFAVKDNGIGIDKSQQQAIFESFEQAGDNSALRNGGTGLGLAISKRIVNLFGGDLRVESTFGEGSEFYMELWLKQSSTVIEKTIATPDMTGRLAGKKMLLVDDVEINRIILKTLLEDTGIEIIEATTGKEAFKRFKASTPGAFDIIFMDILMPEMNGYEATAAIRALDRADAGSVPIIAQTAHAFQDDIDKATEVGMNGHMAKPIEKNVLMETLYRFLG</sequence>
<keyword evidence="17" id="KW-0472">Membrane</keyword>
<dbReference type="InterPro" id="IPR005467">
    <property type="entry name" value="His_kinase_dom"/>
</dbReference>
<feature type="domain" description="Response regulatory" evidence="19">
    <location>
        <begin position="1113"/>
        <end position="1234"/>
    </location>
</feature>
<dbReference type="Pfam" id="PF00072">
    <property type="entry name" value="Response_reg"/>
    <property type="match status" value="1"/>
</dbReference>
<evidence type="ECO:0000256" key="11">
    <source>
        <dbReference type="ARBA" id="ARBA00022840"/>
    </source>
</evidence>
<evidence type="ECO:0000256" key="14">
    <source>
        <dbReference type="ARBA" id="ARBA00024867"/>
    </source>
</evidence>
<dbReference type="SUPFAM" id="SSF103190">
    <property type="entry name" value="Sensory domain-like"/>
    <property type="match status" value="1"/>
</dbReference>
<dbReference type="EC" id="2.7.13.3" evidence="3"/>
<evidence type="ECO:0000256" key="3">
    <source>
        <dbReference type="ARBA" id="ARBA00012438"/>
    </source>
</evidence>
<feature type="domain" description="Histidine kinase" evidence="18">
    <location>
        <begin position="861"/>
        <end position="1091"/>
    </location>
</feature>
<dbReference type="SMART" id="SM00448">
    <property type="entry name" value="REC"/>
    <property type="match status" value="1"/>
</dbReference>
<dbReference type="PROSITE" id="PS50109">
    <property type="entry name" value="HIS_KIN"/>
    <property type="match status" value="1"/>
</dbReference>
<keyword evidence="24" id="KW-1185">Reference proteome</keyword>
<dbReference type="InterPro" id="IPR000700">
    <property type="entry name" value="PAS-assoc_C"/>
</dbReference>
<dbReference type="CDD" id="cd00130">
    <property type="entry name" value="PAS"/>
    <property type="match status" value="1"/>
</dbReference>
<evidence type="ECO:0000256" key="5">
    <source>
        <dbReference type="ARBA" id="ARBA00022475"/>
    </source>
</evidence>
<proteinExistence type="predicted"/>
<keyword evidence="10" id="KW-0418">Kinase</keyword>
<evidence type="ECO:0000256" key="2">
    <source>
        <dbReference type="ARBA" id="ARBA00004651"/>
    </source>
</evidence>
<dbReference type="PROSITE" id="PS50112">
    <property type="entry name" value="PAS"/>
    <property type="match status" value="1"/>
</dbReference>
<dbReference type="InterPro" id="IPR035965">
    <property type="entry name" value="PAS-like_dom_sf"/>
</dbReference>
<keyword evidence="12 17" id="KW-1133">Transmembrane helix</keyword>
<organism evidence="23 24">
    <name type="scientific">Ohessyouella blattaphilus</name>
    <dbReference type="NCBI Taxonomy" id="2949333"/>
    <lineage>
        <taxon>Bacteria</taxon>
        <taxon>Bacillati</taxon>
        <taxon>Bacillota</taxon>
        <taxon>Clostridia</taxon>
        <taxon>Lachnospirales</taxon>
        <taxon>Lachnospiraceae</taxon>
        <taxon>Ohessyouella</taxon>
    </lineage>
</organism>
<dbReference type="InterPro" id="IPR001789">
    <property type="entry name" value="Sig_transdc_resp-reg_receiver"/>
</dbReference>
<dbReference type="InterPro" id="IPR000014">
    <property type="entry name" value="PAS"/>
</dbReference>
<dbReference type="Gene3D" id="1.10.287.130">
    <property type="match status" value="1"/>
</dbReference>
<comment type="caution">
    <text evidence="23">The sequence shown here is derived from an EMBL/GenBank/DDBJ whole genome shotgun (WGS) entry which is preliminary data.</text>
</comment>
<dbReference type="SUPFAM" id="SSF47384">
    <property type="entry name" value="Homodimeric domain of signal transducing histidine kinase"/>
    <property type="match status" value="1"/>
</dbReference>
<dbReference type="PROSITE" id="PS50110">
    <property type="entry name" value="RESPONSE_REGULATORY"/>
    <property type="match status" value="1"/>
</dbReference>
<dbReference type="GO" id="GO:0005524">
    <property type="term" value="F:ATP binding"/>
    <property type="evidence" value="ECO:0007669"/>
    <property type="project" value="UniProtKB-KW"/>
</dbReference>
<dbReference type="InterPro" id="IPR036890">
    <property type="entry name" value="HATPase_C_sf"/>
</dbReference>
<feature type="domain" description="PAC" evidence="21">
    <location>
        <begin position="784"/>
        <end position="836"/>
    </location>
</feature>
<evidence type="ECO:0000256" key="7">
    <source>
        <dbReference type="ARBA" id="ARBA00022679"/>
    </source>
</evidence>
<dbReference type="InterPro" id="IPR013656">
    <property type="entry name" value="PAS_4"/>
</dbReference>
<dbReference type="InterPro" id="IPR029151">
    <property type="entry name" value="Sensor-like_sf"/>
</dbReference>
<dbReference type="InterPro" id="IPR036097">
    <property type="entry name" value="HisK_dim/P_sf"/>
</dbReference>
<evidence type="ECO:0000259" key="20">
    <source>
        <dbReference type="PROSITE" id="PS50112"/>
    </source>
</evidence>
<dbReference type="PRINTS" id="PR00344">
    <property type="entry name" value="BCTRLSENSOR"/>
</dbReference>
<keyword evidence="6 15" id="KW-0597">Phosphoprotein</keyword>
<dbReference type="SUPFAM" id="SSF55785">
    <property type="entry name" value="PYP-like sensor domain (PAS domain)"/>
    <property type="match status" value="2"/>
</dbReference>
<dbReference type="SMART" id="SM00091">
    <property type="entry name" value="PAS"/>
    <property type="match status" value="2"/>
</dbReference>
<evidence type="ECO:0000259" key="19">
    <source>
        <dbReference type="PROSITE" id="PS50110"/>
    </source>
</evidence>
<comment type="function">
    <text evidence="14">May play the central regulatory role in sporulation. It may be an element of the effector pathway responsible for the activation of sporulation genes in response to nutritional stress. Spo0A may act in concert with spo0H (a sigma factor) to control the expression of some genes that are critical to the sporulation process.</text>
</comment>
<evidence type="ECO:0000256" key="1">
    <source>
        <dbReference type="ARBA" id="ARBA00000085"/>
    </source>
</evidence>
<dbReference type="PROSITE" id="PS50113">
    <property type="entry name" value="PAC"/>
    <property type="match status" value="1"/>
</dbReference>
<dbReference type="Gene3D" id="3.30.450.20">
    <property type="entry name" value="PAS domain"/>
    <property type="match status" value="2"/>
</dbReference>
<keyword evidence="7" id="KW-0808">Transferase</keyword>
<evidence type="ECO:0000313" key="24">
    <source>
        <dbReference type="Proteomes" id="UP001523565"/>
    </source>
</evidence>
<comment type="subcellular location">
    <subcellularLocation>
        <location evidence="2">Cell membrane</location>
        <topology evidence="2">Multi-pass membrane protein</topology>
    </subcellularLocation>
</comment>
<dbReference type="Pfam" id="PF08448">
    <property type="entry name" value="PAS_4"/>
    <property type="match status" value="1"/>
</dbReference>
<dbReference type="CDD" id="cd00082">
    <property type="entry name" value="HisKA"/>
    <property type="match status" value="1"/>
</dbReference>
<reference evidence="23 24" key="1">
    <citation type="journal article" date="2022" name="Genome Biol. Evol.">
        <title>Host diet, physiology and behaviors set the stage for Lachnospiraceae cladogenesis.</title>
        <authorList>
            <person name="Vera-Ponce De Leon A."/>
            <person name="Schneider M."/>
            <person name="Jahnes B.C."/>
            <person name="Sadowski V."/>
            <person name="Camuy-Velez L.A."/>
            <person name="Duan J."/>
            <person name="Sabree Z.L."/>
        </authorList>
    </citation>
    <scope>NUCLEOTIDE SEQUENCE [LARGE SCALE GENOMIC DNA]</scope>
    <source>
        <strain evidence="23 24">PAL227</strain>
    </source>
</reference>
<evidence type="ECO:0000259" key="21">
    <source>
        <dbReference type="PROSITE" id="PS50113"/>
    </source>
</evidence>
<dbReference type="SUPFAM" id="SSF52172">
    <property type="entry name" value="CheY-like"/>
    <property type="match status" value="1"/>
</dbReference>
<protein>
    <recommendedName>
        <fullName evidence="4">Stage 0 sporulation protein A homolog</fullName>
        <ecNumber evidence="3">2.7.13.3</ecNumber>
    </recommendedName>
</protein>
<name>A0ABT1EGM6_9FIRM</name>
<evidence type="ECO:0000256" key="4">
    <source>
        <dbReference type="ARBA" id="ARBA00018672"/>
    </source>
</evidence>
<evidence type="ECO:0000259" key="18">
    <source>
        <dbReference type="PROSITE" id="PS50109"/>
    </source>
</evidence>
<dbReference type="PANTHER" id="PTHR43047:SF72">
    <property type="entry name" value="OSMOSENSING HISTIDINE PROTEIN KINASE SLN1"/>
    <property type="match status" value="1"/>
</dbReference>
<evidence type="ECO:0000259" key="22">
    <source>
        <dbReference type="PROSITE" id="PS50885"/>
    </source>
</evidence>
<feature type="transmembrane region" description="Helical" evidence="17">
    <location>
        <begin position="528"/>
        <end position="550"/>
    </location>
</feature>
<keyword evidence="16" id="KW-0175">Coiled coil</keyword>
<dbReference type="Proteomes" id="UP001523565">
    <property type="component" value="Unassembled WGS sequence"/>
</dbReference>
<dbReference type="SMART" id="SM00388">
    <property type="entry name" value="HisKA"/>
    <property type="match status" value="1"/>
</dbReference>
<evidence type="ECO:0000256" key="16">
    <source>
        <dbReference type="SAM" id="Coils"/>
    </source>
</evidence>
<feature type="modified residue" description="4-aspartylphosphate" evidence="15">
    <location>
        <position position="1165"/>
    </location>
</feature>
<evidence type="ECO:0000256" key="10">
    <source>
        <dbReference type="ARBA" id="ARBA00022777"/>
    </source>
</evidence>
<dbReference type="Pfam" id="PF00672">
    <property type="entry name" value="HAMP"/>
    <property type="match status" value="1"/>
</dbReference>
<dbReference type="SMART" id="SM00304">
    <property type="entry name" value="HAMP"/>
    <property type="match status" value="1"/>
</dbReference>
<dbReference type="PROSITE" id="PS50885">
    <property type="entry name" value="HAMP"/>
    <property type="match status" value="1"/>
</dbReference>
<dbReference type="InterPro" id="IPR003660">
    <property type="entry name" value="HAMP_dom"/>
</dbReference>
<keyword evidence="9" id="KW-0547">Nucleotide-binding</keyword>
<feature type="domain" description="PAS" evidence="20">
    <location>
        <begin position="711"/>
        <end position="781"/>
    </location>
</feature>
<dbReference type="EMBL" id="JAMZFV010000001">
    <property type="protein sequence ID" value="MCP1108841.1"/>
    <property type="molecule type" value="Genomic_DNA"/>
</dbReference>
<dbReference type="Pfam" id="PF00512">
    <property type="entry name" value="HisKA"/>
    <property type="match status" value="1"/>
</dbReference>
<feature type="domain" description="HAMP" evidence="22">
    <location>
        <begin position="551"/>
        <end position="603"/>
    </location>
</feature>
<dbReference type="PANTHER" id="PTHR43047">
    <property type="entry name" value="TWO-COMPONENT HISTIDINE PROTEIN KINASE"/>
    <property type="match status" value="1"/>
</dbReference>
<evidence type="ECO:0000256" key="8">
    <source>
        <dbReference type="ARBA" id="ARBA00022692"/>
    </source>
</evidence>
<dbReference type="CDD" id="cd17546">
    <property type="entry name" value="REC_hyHK_CKI1_RcsC-like"/>
    <property type="match status" value="1"/>
</dbReference>
<comment type="catalytic activity">
    <reaction evidence="1">
        <text>ATP + protein L-histidine = ADP + protein N-phospho-L-histidine.</text>
        <dbReference type="EC" id="2.7.13.3"/>
    </reaction>
</comment>
<dbReference type="InterPro" id="IPR003661">
    <property type="entry name" value="HisK_dim/P_dom"/>
</dbReference>
<evidence type="ECO:0000256" key="17">
    <source>
        <dbReference type="SAM" id="Phobius"/>
    </source>
</evidence>
<dbReference type="InterPro" id="IPR003594">
    <property type="entry name" value="HATPase_dom"/>
</dbReference>
<evidence type="ECO:0000256" key="13">
    <source>
        <dbReference type="ARBA" id="ARBA00023012"/>
    </source>
</evidence>
<dbReference type="SUPFAM" id="SSF158472">
    <property type="entry name" value="HAMP domain-like"/>
    <property type="match status" value="1"/>
</dbReference>
<evidence type="ECO:0000256" key="6">
    <source>
        <dbReference type="ARBA" id="ARBA00022553"/>
    </source>
</evidence>